<proteinExistence type="predicted"/>
<dbReference type="AlphaFoldDB" id="A0A151N5D8"/>
<name>A0A151N5D8_ALLMI</name>
<protein>
    <submittedName>
        <fullName evidence="2">Uncharacterized protein</fullName>
    </submittedName>
</protein>
<gene>
    <name evidence="2" type="ORF">Y1Q_0007042</name>
</gene>
<dbReference type="Proteomes" id="UP000050525">
    <property type="component" value="Unassembled WGS sequence"/>
</dbReference>
<evidence type="ECO:0000256" key="1">
    <source>
        <dbReference type="SAM" id="MobiDB-lite"/>
    </source>
</evidence>
<reference evidence="2 3" key="1">
    <citation type="journal article" date="2012" name="Genome Biol.">
        <title>Sequencing three crocodilian genomes to illuminate the evolution of archosaurs and amniotes.</title>
        <authorList>
            <person name="St John J.A."/>
            <person name="Braun E.L."/>
            <person name="Isberg S.R."/>
            <person name="Miles L.G."/>
            <person name="Chong A.Y."/>
            <person name="Gongora J."/>
            <person name="Dalzell P."/>
            <person name="Moran C."/>
            <person name="Bed'hom B."/>
            <person name="Abzhanov A."/>
            <person name="Burgess S.C."/>
            <person name="Cooksey A.M."/>
            <person name="Castoe T.A."/>
            <person name="Crawford N.G."/>
            <person name="Densmore L.D."/>
            <person name="Drew J.C."/>
            <person name="Edwards S.V."/>
            <person name="Faircloth B.C."/>
            <person name="Fujita M.K."/>
            <person name="Greenwold M.J."/>
            <person name="Hoffmann F.G."/>
            <person name="Howard J.M."/>
            <person name="Iguchi T."/>
            <person name="Janes D.E."/>
            <person name="Khan S.Y."/>
            <person name="Kohno S."/>
            <person name="de Koning A.J."/>
            <person name="Lance S.L."/>
            <person name="McCarthy F.M."/>
            <person name="McCormack J.E."/>
            <person name="Merchant M.E."/>
            <person name="Peterson D.G."/>
            <person name="Pollock D.D."/>
            <person name="Pourmand N."/>
            <person name="Raney B.J."/>
            <person name="Roessler K.A."/>
            <person name="Sanford J.R."/>
            <person name="Sawyer R.H."/>
            <person name="Schmidt C.J."/>
            <person name="Triplett E.W."/>
            <person name="Tuberville T.D."/>
            <person name="Venegas-Anaya M."/>
            <person name="Howard J.T."/>
            <person name="Jarvis E.D."/>
            <person name="Guillette L.J.Jr."/>
            <person name="Glenn T.C."/>
            <person name="Green R.E."/>
            <person name="Ray D.A."/>
        </authorList>
    </citation>
    <scope>NUCLEOTIDE SEQUENCE [LARGE SCALE GENOMIC DNA]</scope>
    <source>
        <strain evidence="2">KSC_2009_1</strain>
    </source>
</reference>
<keyword evidence="3" id="KW-1185">Reference proteome</keyword>
<evidence type="ECO:0000313" key="2">
    <source>
        <dbReference type="EMBL" id="KYO32012.1"/>
    </source>
</evidence>
<accession>A0A151N5D8</accession>
<evidence type="ECO:0000313" key="3">
    <source>
        <dbReference type="Proteomes" id="UP000050525"/>
    </source>
</evidence>
<sequence>MPQRTSVEDFLTPGYAHREKRWSSACGGNVHHPKLEPGQPELHSAAGQALHSRITIAAAPGGPQEMQEEERTKVDCTRQSTIWHGVARLR</sequence>
<feature type="region of interest" description="Disordered" evidence="1">
    <location>
        <begin position="27"/>
        <end position="46"/>
    </location>
</feature>
<organism evidence="2 3">
    <name type="scientific">Alligator mississippiensis</name>
    <name type="common">American alligator</name>
    <dbReference type="NCBI Taxonomy" id="8496"/>
    <lineage>
        <taxon>Eukaryota</taxon>
        <taxon>Metazoa</taxon>
        <taxon>Chordata</taxon>
        <taxon>Craniata</taxon>
        <taxon>Vertebrata</taxon>
        <taxon>Euteleostomi</taxon>
        <taxon>Archelosauria</taxon>
        <taxon>Archosauria</taxon>
        <taxon>Crocodylia</taxon>
        <taxon>Alligatoridae</taxon>
        <taxon>Alligatorinae</taxon>
        <taxon>Alligator</taxon>
    </lineage>
</organism>
<dbReference type="EMBL" id="AKHW03004004">
    <property type="protein sequence ID" value="KYO32012.1"/>
    <property type="molecule type" value="Genomic_DNA"/>
</dbReference>
<comment type="caution">
    <text evidence="2">The sequence shown here is derived from an EMBL/GenBank/DDBJ whole genome shotgun (WGS) entry which is preliminary data.</text>
</comment>